<reference evidence="2 3" key="1">
    <citation type="submission" date="2019-09" db="EMBL/GenBank/DDBJ databases">
        <title>NBRP : Genome information of microbial organism related human and environment.</title>
        <authorList>
            <person name="Hattori M."/>
            <person name="Oshima K."/>
            <person name="Inaba H."/>
            <person name="Suda W."/>
            <person name="Sakamoto M."/>
            <person name="Iino T."/>
            <person name="Kitahara M."/>
            <person name="Oshida Y."/>
            <person name="Iida T."/>
            <person name="Kudo T."/>
            <person name="Itoh T."/>
            <person name="Ohkuma M."/>
        </authorList>
    </citation>
    <scope>NUCLEOTIDE SEQUENCE [LARGE SCALE GENOMIC DNA]</scope>
    <source>
        <strain evidence="2 3">Hi-2</strain>
    </source>
</reference>
<dbReference type="InterPro" id="IPR003754">
    <property type="entry name" value="4pyrrol_synth_uPrphyn_synth"/>
</dbReference>
<organism evidence="2 3">
    <name type="scientific">Iodidimonas gelatinilytica</name>
    <dbReference type="NCBI Taxonomy" id="1236966"/>
    <lineage>
        <taxon>Bacteria</taxon>
        <taxon>Pseudomonadati</taxon>
        <taxon>Pseudomonadota</taxon>
        <taxon>Alphaproteobacteria</taxon>
        <taxon>Iodidimonadales</taxon>
        <taxon>Iodidimonadaceae</taxon>
        <taxon>Iodidimonas</taxon>
    </lineage>
</organism>
<dbReference type="GO" id="GO:0006780">
    <property type="term" value="P:uroporphyrinogen III biosynthetic process"/>
    <property type="evidence" value="ECO:0007669"/>
    <property type="project" value="InterPro"/>
</dbReference>
<dbReference type="Pfam" id="PF02602">
    <property type="entry name" value="HEM4"/>
    <property type="match status" value="1"/>
</dbReference>
<dbReference type="GO" id="GO:0005829">
    <property type="term" value="C:cytosol"/>
    <property type="evidence" value="ECO:0007669"/>
    <property type="project" value="TreeGrafter"/>
</dbReference>
<dbReference type="PANTHER" id="PTHR12390:SF0">
    <property type="entry name" value="UROPORPHYRINOGEN-III SYNTHASE"/>
    <property type="match status" value="1"/>
</dbReference>
<evidence type="ECO:0000313" key="3">
    <source>
        <dbReference type="Proteomes" id="UP000322084"/>
    </source>
</evidence>
<name>A0A5A7MPK4_9PROT</name>
<dbReference type="RefSeq" id="WP_150000029.1">
    <property type="nucleotide sequence ID" value="NZ_BKCL01000003.1"/>
</dbReference>
<protein>
    <recommendedName>
        <fullName evidence="1">Tetrapyrrole biosynthesis uroporphyrinogen III synthase domain-containing protein</fullName>
    </recommendedName>
</protein>
<dbReference type="GO" id="GO:0004852">
    <property type="term" value="F:uroporphyrinogen-III synthase activity"/>
    <property type="evidence" value="ECO:0007669"/>
    <property type="project" value="InterPro"/>
</dbReference>
<evidence type="ECO:0000259" key="1">
    <source>
        <dbReference type="Pfam" id="PF02602"/>
    </source>
</evidence>
<dbReference type="Proteomes" id="UP000322084">
    <property type="component" value="Unassembled WGS sequence"/>
</dbReference>
<dbReference type="CDD" id="cd06578">
    <property type="entry name" value="HemD"/>
    <property type="match status" value="1"/>
</dbReference>
<sequence>MTILLTRPKPDCNRLLERLRHNGHRVICSPVLDIQILEVDFNGLQDMQALLFTSRNAVRAVARRFSHWHGPVFTVGDGTAKAARKAGFDQVLSADGDAADLARLVTARCSPRDGSLLYLAGETRGAVLEQMLQDAGFSLLSRDVYRAKPADALSHDAAQAFARGDIDLVLLYSPRSARVFRDLLRKELEDRVLEKVDAACLSPMLHRRQGRGGGAKLSLQIPMNRRFWQRLKRLMAVGLMGETRMDAA</sequence>
<proteinExistence type="predicted"/>
<dbReference type="EMBL" id="BKCL01000003">
    <property type="protein sequence ID" value="GEQ97574.1"/>
    <property type="molecule type" value="Genomic_DNA"/>
</dbReference>
<dbReference type="PANTHER" id="PTHR12390">
    <property type="entry name" value="UROPORPHYRINOGEN III SYNTHASE"/>
    <property type="match status" value="1"/>
</dbReference>
<evidence type="ECO:0000313" key="2">
    <source>
        <dbReference type="EMBL" id="GEQ97574.1"/>
    </source>
</evidence>
<feature type="domain" description="Tetrapyrrole biosynthesis uroporphyrinogen III synthase" evidence="1">
    <location>
        <begin position="14"/>
        <end position="205"/>
    </location>
</feature>
<dbReference type="SUPFAM" id="SSF69618">
    <property type="entry name" value="HemD-like"/>
    <property type="match status" value="1"/>
</dbReference>
<dbReference type="AlphaFoldDB" id="A0A5A7MPK4"/>
<dbReference type="InterPro" id="IPR039793">
    <property type="entry name" value="UROS/Hem4"/>
</dbReference>
<dbReference type="Gene3D" id="3.40.50.10090">
    <property type="match status" value="2"/>
</dbReference>
<accession>A0A5A7MPK4</accession>
<dbReference type="InterPro" id="IPR036108">
    <property type="entry name" value="4pyrrol_syn_uPrphyn_synt_sf"/>
</dbReference>
<comment type="caution">
    <text evidence="2">The sequence shown here is derived from an EMBL/GenBank/DDBJ whole genome shotgun (WGS) entry which is preliminary data.</text>
</comment>
<gene>
    <name evidence="2" type="ORF">JCM17844_12110</name>
</gene>